<evidence type="ECO:0000313" key="1">
    <source>
        <dbReference type="EMBL" id="JAD33705.1"/>
    </source>
</evidence>
<proteinExistence type="predicted"/>
<dbReference type="AlphaFoldDB" id="A0A0A8ZAF7"/>
<sequence>MTLLVGDIHWSSLLLMRCHWQQANTRC</sequence>
<accession>A0A0A8ZAF7</accession>
<reference evidence="1" key="1">
    <citation type="submission" date="2014-09" db="EMBL/GenBank/DDBJ databases">
        <authorList>
            <person name="Magalhaes I.L.F."/>
            <person name="Oliveira U."/>
            <person name="Santos F.R."/>
            <person name="Vidigal T.H.D.A."/>
            <person name="Brescovit A.D."/>
            <person name="Santos A.J."/>
        </authorList>
    </citation>
    <scope>NUCLEOTIDE SEQUENCE</scope>
    <source>
        <tissue evidence="1">Shoot tissue taken approximately 20 cm above the soil surface</tissue>
    </source>
</reference>
<protein>
    <submittedName>
        <fullName evidence="1">Uncharacterized protein</fullName>
    </submittedName>
</protein>
<dbReference type="EMBL" id="GBRH01264190">
    <property type="protein sequence ID" value="JAD33705.1"/>
    <property type="molecule type" value="Transcribed_RNA"/>
</dbReference>
<name>A0A0A8ZAF7_ARUDO</name>
<reference evidence="1" key="2">
    <citation type="journal article" date="2015" name="Data Brief">
        <title>Shoot transcriptome of the giant reed, Arundo donax.</title>
        <authorList>
            <person name="Barrero R.A."/>
            <person name="Guerrero F.D."/>
            <person name="Moolhuijzen P."/>
            <person name="Goolsby J.A."/>
            <person name="Tidwell J."/>
            <person name="Bellgard S.E."/>
            <person name="Bellgard M.I."/>
        </authorList>
    </citation>
    <scope>NUCLEOTIDE SEQUENCE</scope>
    <source>
        <tissue evidence="1">Shoot tissue taken approximately 20 cm above the soil surface</tissue>
    </source>
</reference>
<organism evidence="1">
    <name type="scientific">Arundo donax</name>
    <name type="common">Giant reed</name>
    <name type="synonym">Donax arundinaceus</name>
    <dbReference type="NCBI Taxonomy" id="35708"/>
    <lineage>
        <taxon>Eukaryota</taxon>
        <taxon>Viridiplantae</taxon>
        <taxon>Streptophyta</taxon>
        <taxon>Embryophyta</taxon>
        <taxon>Tracheophyta</taxon>
        <taxon>Spermatophyta</taxon>
        <taxon>Magnoliopsida</taxon>
        <taxon>Liliopsida</taxon>
        <taxon>Poales</taxon>
        <taxon>Poaceae</taxon>
        <taxon>PACMAD clade</taxon>
        <taxon>Arundinoideae</taxon>
        <taxon>Arundineae</taxon>
        <taxon>Arundo</taxon>
    </lineage>
</organism>